<dbReference type="AlphaFoldDB" id="A0A3G8M143"/>
<evidence type="ECO:0000313" key="7">
    <source>
        <dbReference type="Proteomes" id="UP000278035"/>
    </source>
</evidence>
<evidence type="ECO:0000256" key="2">
    <source>
        <dbReference type="ARBA" id="ARBA00012528"/>
    </source>
</evidence>
<keyword evidence="4" id="KW-0812">Transmembrane</keyword>
<dbReference type="SUPFAM" id="SSF55073">
    <property type="entry name" value="Nucleotide cyclase"/>
    <property type="match status" value="1"/>
</dbReference>
<dbReference type="EC" id="2.7.7.65" evidence="2"/>
<sequence>MESPFTYILITLFFSSILLSIIFLMTWQTMGKQKYALMFSLSFLASSVLWANSLFKSLFLSHNLYWMIGCSVSMLSVLLGTWGHCLRTNTKINPATLLSLGVFGMALTYYFTYISPHLGLRMSLYLYIDVVLLMITSVVIIQHRIKSRPAEIGASALHFIFAVCLFIAASIALAQGKDMDVELIKWYAIVNFTALPAAYVGMSVFVIYMLASDLAEEMKLLAMTDLLTNCLNRRGFYIQAKQTMLELQKQQQHVCLIYWDIDKFKAINDQFGHAGGDQVLISITQLIKLHIKKDDLIGRMGGEEFVILVGRSHYQDAINVAERLRAIINHTPIPFGEQKINVTASFGVVELNDQNIPIEQAIDLADTALYQAKSSGRNKVVFSEPQSF</sequence>
<feature type="transmembrane region" description="Helical" evidence="4">
    <location>
        <begin position="34"/>
        <end position="52"/>
    </location>
</feature>
<name>A0A3G8M143_9GAMM</name>
<feature type="transmembrane region" description="Helical" evidence="4">
    <location>
        <begin position="64"/>
        <end position="83"/>
    </location>
</feature>
<dbReference type="PANTHER" id="PTHR45138">
    <property type="entry name" value="REGULATORY COMPONENTS OF SENSORY TRANSDUCTION SYSTEM"/>
    <property type="match status" value="1"/>
</dbReference>
<dbReference type="PROSITE" id="PS50887">
    <property type="entry name" value="GGDEF"/>
    <property type="match status" value="1"/>
</dbReference>
<keyword evidence="4" id="KW-0472">Membrane</keyword>
<dbReference type="InterPro" id="IPR043128">
    <property type="entry name" value="Rev_trsase/Diguanyl_cyclase"/>
</dbReference>
<dbReference type="InterPro" id="IPR029787">
    <property type="entry name" value="Nucleotide_cyclase"/>
</dbReference>
<evidence type="ECO:0000259" key="5">
    <source>
        <dbReference type="PROSITE" id="PS50887"/>
    </source>
</evidence>
<organism evidence="6 7">
    <name type="scientific">Shewanella livingstonensis</name>
    <dbReference type="NCBI Taxonomy" id="150120"/>
    <lineage>
        <taxon>Bacteria</taxon>
        <taxon>Pseudomonadati</taxon>
        <taxon>Pseudomonadota</taxon>
        <taxon>Gammaproteobacteria</taxon>
        <taxon>Alteromonadales</taxon>
        <taxon>Shewanellaceae</taxon>
        <taxon>Shewanella</taxon>
    </lineage>
</organism>
<dbReference type="Proteomes" id="UP000278035">
    <property type="component" value="Chromosome"/>
</dbReference>
<dbReference type="InterPro" id="IPR000160">
    <property type="entry name" value="GGDEF_dom"/>
</dbReference>
<accession>A0A3G8M143</accession>
<evidence type="ECO:0000256" key="4">
    <source>
        <dbReference type="SAM" id="Phobius"/>
    </source>
</evidence>
<dbReference type="PANTHER" id="PTHR45138:SF9">
    <property type="entry name" value="DIGUANYLATE CYCLASE DGCM-RELATED"/>
    <property type="match status" value="1"/>
</dbReference>
<feature type="domain" description="GGDEF" evidence="5">
    <location>
        <begin position="252"/>
        <end position="385"/>
    </location>
</feature>
<dbReference type="FunFam" id="3.30.70.270:FF:000001">
    <property type="entry name" value="Diguanylate cyclase domain protein"/>
    <property type="match status" value="1"/>
</dbReference>
<feature type="transmembrane region" description="Helical" evidence="4">
    <location>
        <begin position="6"/>
        <end position="27"/>
    </location>
</feature>
<dbReference type="RefSeq" id="WP_124732329.1">
    <property type="nucleotide sequence ID" value="NZ_CBCSKC010000060.1"/>
</dbReference>
<dbReference type="KEGG" id="slj:EGC82_20130"/>
<dbReference type="NCBIfam" id="TIGR00254">
    <property type="entry name" value="GGDEF"/>
    <property type="match status" value="1"/>
</dbReference>
<dbReference type="EMBL" id="CP034015">
    <property type="protein sequence ID" value="AZG74852.1"/>
    <property type="molecule type" value="Genomic_DNA"/>
</dbReference>
<dbReference type="Pfam" id="PF00990">
    <property type="entry name" value="GGDEF"/>
    <property type="match status" value="1"/>
</dbReference>
<keyword evidence="7" id="KW-1185">Reference proteome</keyword>
<comment type="cofactor">
    <cofactor evidence="1">
        <name>Mg(2+)</name>
        <dbReference type="ChEBI" id="CHEBI:18420"/>
    </cofactor>
</comment>
<comment type="catalytic activity">
    <reaction evidence="3">
        <text>2 GTP = 3',3'-c-di-GMP + 2 diphosphate</text>
        <dbReference type="Rhea" id="RHEA:24898"/>
        <dbReference type="ChEBI" id="CHEBI:33019"/>
        <dbReference type="ChEBI" id="CHEBI:37565"/>
        <dbReference type="ChEBI" id="CHEBI:58805"/>
        <dbReference type="EC" id="2.7.7.65"/>
    </reaction>
</comment>
<keyword evidence="4" id="KW-1133">Transmembrane helix</keyword>
<proteinExistence type="predicted"/>
<dbReference type="Gene3D" id="3.30.70.270">
    <property type="match status" value="1"/>
</dbReference>
<dbReference type="SMART" id="SM00267">
    <property type="entry name" value="GGDEF"/>
    <property type="match status" value="1"/>
</dbReference>
<dbReference type="CDD" id="cd01949">
    <property type="entry name" value="GGDEF"/>
    <property type="match status" value="1"/>
</dbReference>
<evidence type="ECO:0000256" key="1">
    <source>
        <dbReference type="ARBA" id="ARBA00001946"/>
    </source>
</evidence>
<gene>
    <name evidence="6" type="ORF">EGC82_20130</name>
</gene>
<dbReference type="OrthoDB" id="9812260at2"/>
<protein>
    <recommendedName>
        <fullName evidence="2">diguanylate cyclase</fullName>
        <ecNumber evidence="2">2.7.7.65</ecNumber>
    </recommendedName>
</protein>
<evidence type="ECO:0000313" key="6">
    <source>
        <dbReference type="EMBL" id="AZG74852.1"/>
    </source>
</evidence>
<dbReference type="GO" id="GO:0052621">
    <property type="term" value="F:diguanylate cyclase activity"/>
    <property type="evidence" value="ECO:0007669"/>
    <property type="project" value="UniProtKB-EC"/>
</dbReference>
<reference evidence="7" key="1">
    <citation type="submission" date="2018-11" db="EMBL/GenBank/DDBJ databases">
        <title>Shewanella sp. M2.</title>
        <authorList>
            <person name="Hwang Y.J."/>
            <person name="Hwang C.Y."/>
        </authorList>
    </citation>
    <scope>NUCLEOTIDE SEQUENCE [LARGE SCALE GENOMIC DNA]</scope>
    <source>
        <strain evidence="7">LMG 19866</strain>
    </source>
</reference>
<feature type="transmembrane region" description="Helical" evidence="4">
    <location>
        <begin position="186"/>
        <end position="211"/>
    </location>
</feature>
<dbReference type="InterPro" id="IPR050469">
    <property type="entry name" value="Diguanylate_Cyclase"/>
</dbReference>
<feature type="transmembrane region" description="Helical" evidence="4">
    <location>
        <begin position="95"/>
        <end position="112"/>
    </location>
</feature>
<evidence type="ECO:0000256" key="3">
    <source>
        <dbReference type="ARBA" id="ARBA00034247"/>
    </source>
</evidence>
<feature type="transmembrane region" description="Helical" evidence="4">
    <location>
        <begin position="124"/>
        <end position="141"/>
    </location>
</feature>
<feature type="transmembrane region" description="Helical" evidence="4">
    <location>
        <begin position="153"/>
        <end position="174"/>
    </location>
</feature>